<sequence length="143" mass="15710">MRRIFLDANVIFTAAHNPVGKAALLIDLAARLSWQIITSRLAEEEARRNLENKYLQSLPRLATILSVMDIIPGGEGLKCPLDLPAKDRPIFEAALLSGSTHLLTGDLKHFGPHMNRPEKTSGIVVQTVADFFRDLTEKPQAGG</sequence>
<dbReference type="InterPro" id="IPR029060">
    <property type="entry name" value="PIN-like_dom_sf"/>
</dbReference>
<dbReference type="EMBL" id="VJVV01000002">
    <property type="protein sequence ID" value="TRO83287.1"/>
    <property type="molecule type" value="Genomic_DNA"/>
</dbReference>
<accession>A0A550JJ90</accession>
<gene>
    <name evidence="1" type="ORF">FL622_04170</name>
</gene>
<protein>
    <submittedName>
        <fullName evidence="1">PIN domain-containing protein</fullName>
    </submittedName>
</protein>
<keyword evidence="2" id="KW-1185">Reference proteome</keyword>
<dbReference type="SUPFAM" id="SSF88723">
    <property type="entry name" value="PIN domain-like"/>
    <property type="match status" value="1"/>
</dbReference>
<name>A0A550JJ90_9BACT</name>
<proteinExistence type="predicted"/>
<evidence type="ECO:0000313" key="1">
    <source>
        <dbReference type="EMBL" id="TRO83287.1"/>
    </source>
</evidence>
<dbReference type="OrthoDB" id="32841at2"/>
<comment type="caution">
    <text evidence="1">The sequence shown here is derived from an EMBL/GenBank/DDBJ whole genome shotgun (WGS) entry which is preliminary data.</text>
</comment>
<dbReference type="AlphaFoldDB" id="A0A550JJ90"/>
<dbReference type="Proteomes" id="UP000317155">
    <property type="component" value="Unassembled WGS sequence"/>
</dbReference>
<evidence type="ECO:0000313" key="2">
    <source>
        <dbReference type="Proteomes" id="UP000317155"/>
    </source>
</evidence>
<organism evidence="1 2">
    <name type="scientific">Trichloromonas acetexigens</name>
    <dbReference type="NCBI Taxonomy" id="38815"/>
    <lineage>
        <taxon>Bacteria</taxon>
        <taxon>Pseudomonadati</taxon>
        <taxon>Thermodesulfobacteriota</taxon>
        <taxon>Desulfuromonadia</taxon>
        <taxon>Desulfuromonadales</taxon>
        <taxon>Trichloromonadaceae</taxon>
        <taxon>Trichloromonas</taxon>
    </lineage>
</organism>
<reference evidence="1 2" key="1">
    <citation type="submission" date="2019-07" db="EMBL/GenBank/DDBJ databases">
        <title>Insights of Desulfuromonas acetexigens electromicrobiology.</title>
        <authorList>
            <person name="Katuri K."/>
            <person name="Sapireddy V."/>
            <person name="Shaw D.R."/>
            <person name="Saikaly P."/>
        </authorList>
    </citation>
    <scope>NUCLEOTIDE SEQUENCE [LARGE SCALE GENOMIC DNA]</scope>
    <source>
        <strain evidence="1 2">2873</strain>
    </source>
</reference>
<dbReference type="RefSeq" id="WP_092056103.1">
    <property type="nucleotide sequence ID" value="NZ_FOJJ01000012.1"/>
</dbReference>